<evidence type="ECO:0008006" key="4">
    <source>
        <dbReference type="Google" id="ProtNLM"/>
    </source>
</evidence>
<feature type="non-terminal residue" evidence="2">
    <location>
        <position position="279"/>
    </location>
</feature>
<dbReference type="InterPro" id="IPR029045">
    <property type="entry name" value="ClpP/crotonase-like_dom_sf"/>
</dbReference>
<dbReference type="AlphaFoldDB" id="A0A5J4TBN2"/>
<accession>A0A5J4TBN2</accession>
<dbReference type="EMBL" id="SNRW01034243">
    <property type="protein sequence ID" value="KAA6355668.1"/>
    <property type="molecule type" value="Genomic_DNA"/>
</dbReference>
<gene>
    <name evidence="2" type="ORF">EZS28_048805</name>
</gene>
<comment type="caution">
    <text evidence="2">The sequence shown here is derived from an EMBL/GenBank/DDBJ whole genome shotgun (WGS) entry which is preliminary data.</text>
</comment>
<sequence length="279" mass="32956">MGESIGNLADLCPIHPDYTLNAGQNRNRNNNEDQIQKNILVVDTEEEQRKLAEEYQWRLDEQQIRMTRELEEQIRPQPLIPHPEIDIEQHEQKYDEFWEDEELIEDLQGKQEQKQQKDKIDDTVDKEQVHEEKQKQDEQYQQEKEIIKQIEKETQQTKINETEYEDGVIIPHKGRLKTKTRSNEDTYYVYWDPYPATGTIQLQAYRLTTRQVGVLYIGTFGPSDQDAFASYIYMYIRTFTNTSSPYHCDRLILDVQGNGGGLIRCGRFALNLIFTQVGF</sequence>
<feature type="region of interest" description="Disordered" evidence="1">
    <location>
        <begin position="108"/>
        <end position="141"/>
    </location>
</feature>
<dbReference type="Gene3D" id="3.90.226.10">
    <property type="entry name" value="2-enoyl-CoA Hydratase, Chain A, domain 1"/>
    <property type="match status" value="1"/>
</dbReference>
<reference evidence="2 3" key="1">
    <citation type="submission" date="2019-03" db="EMBL/GenBank/DDBJ databases">
        <title>Single cell metagenomics reveals metabolic interactions within the superorganism composed of flagellate Streblomastix strix and complex community of Bacteroidetes bacteria on its surface.</title>
        <authorList>
            <person name="Treitli S.C."/>
            <person name="Kolisko M."/>
            <person name="Husnik F."/>
            <person name="Keeling P."/>
            <person name="Hampl V."/>
        </authorList>
    </citation>
    <scope>NUCLEOTIDE SEQUENCE [LARGE SCALE GENOMIC DNA]</scope>
    <source>
        <strain evidence="2">ST1C</strain>
    </source>
</reference>
<evidence type="ECO:0000313" key="2">
    <source>
        <dbReference type="EMBL" id="KAA6355668.1"/>
    </source>
</evidence>
<protein>
    <recommendedName>
        <fullName evidence="4">Tail specific protease domain-containing protein</fullName>
    </recommendedName>
</protein>
<organism evidence="2 3">
    <name type="scientific">Streblomastix strix</name>
    <dbReference type="NCBI Taxonomy" id="222440"/>
    <lineage>
        <taxon>Eukaryota</taxon>
        <taxon>Metamonada</taxon>
        <taxon>Preaxostyla</taxon>
        <taxon>Oxymonadida</taxon>
        <taxon>Streblomastigidae</taxon>
        <taxon>Streblomastix</taxon>
    </lineage>
</organism>
<name>A0A5J4TBN2_9EUKA</name>
<dbReference type="Proteomes" id="UP000324800">
    <property type="component" value="Unassembled WGS sequence"/>
</dbReference>
<evidence type="ECO:0000256" key="1">
    <source>
        <dbReference type="SAM" id="MobiDB-lite"/>
    </source>
</evidence>
<evidence type="ECO:0000313" key="3">
    <source>
        <dbReference type="Proteomes" id="UP000324800"/>
    </source>
</evidence>
<dbReference type="OrthoDB" id="27214at2759"/>
<proteinExistence type="predicted"/>
<dbReference type="SUPFAM" id="SSF52096">
    <property type="entry name" value="ClpP/crotonase"/>
    <property type="match status" value="1"/>
</dbReference>